<evidence type="ECO:0000256" key="13">
    <source>
        <dbReference type="SAM" id="Phobius"/>
    </source>
</evidence>
<evidence type="ECO:0000256" key="10">
    <source>
        <dbReference type="ARBA" id="ARBA00023065"/>
    </source>
</evidence>
<feature type="transmembrane region" description="Helical" evidence="13">
    <location>
        <begin position="140"/>
        <end position="158"/>
    </location>
</feature>
<evidence type="ECO:0000256" key="6">
    <source>
        <dbReference type="ARBA" id="ARBA00022449"/>
    </source>
</evidence>
<evidence type="ECO:0000256" key="3">
    <source>
        <dbReference type="ARBA" id="ARBA00010199"/>
    </source>
</evidence>
<keyword evidence="11 13" id="KW-0472">Membrane</keyword>
<organism evidence="14 15">
    <name type="scientific">Alkalicella caledoniensis</name>
    <dbReference type="NCBI Taxonomy" id="2731377"/>
    <lineage>
        <taxon>Bacteria</taxon>
        <taxon>Bacillati</taxon>
        <taxon>Bacillota</taxon>
        <taxon>Clostridia</taxon>
        <taxon>Eubacteriales</taxon>
        <taxon>Proteinivoracaceae</taxon>
        <taxon>Alkalicella</taxon>
    </lineage>
</organism>
<feature type="transmembrane region" description="Helical" evidence="13">
    <location>
        <begin position="213"/>
        <end position="245"/>
    </location>
</feature>
<feature type="transmembrane region" description="Helical" evidence="13">
    <location>
        <begin position="384"/>
        <end position="407"/>
    </location>
</feature>
<evidence type="ECO:0000256" key="2">
    <source>
        <dbReference type="ARBA" id="ARBA00004651"/>
    </source>
</evidence>
<feature type="transmembrane region" description="Helical" evidence="13">
    <location>
        <begin position="21"/>
        <end position="38"/>
    </location>
</feature>
<dbReference type="PIRSF" id="PIRSF006603">
    <property type="entry name" value="DinF"/>
    <property type="match status" value="1"/>
</dbReference>
<evidence type="ECO:0000256" key="11">
    <source>
        <dbReference type="ARBA" id="ARBA00023136"/>
    </source>
</evidence>
<evidence type="ECO:0000256" key="8">
    <source>
        <dbReference type="ARBA" id="ARBA00022692"/>
    </source>
</evidence>
<reference evidence="14 15" key="1">
    <citation type="submission" date="2020-07" db="EMBL/GenBank/DDBJ databases">
        <title>Alkalicella. sp. LB2 genome.</title>
        <authorList>
            <person name="Postec A."/>
            <person name="Quemeneur M."/>
        </authorList>
    </citation>
    <scope>NUCLEOTIDE SEQUENCE [LARGE SCALE GENOMIC DNA]</scope>
    <source>
        <strain evidence="14 15">LB2</strain>
    </source>
</reference>
<comment type="similarity">
    <text evidence="3">Belongs to the multi antimicrobial extrusion (MATE) (TC 2.A.66.1) family.</text>
</comment>
<dbReference type="KEGG" id="acae:HYG86_02405"/>
<evidence type="ECO:0000256" key="9">
    <source>
        <dbReference type="ARBA" id="ARBA00022989"/>
    </source>
</evidence>
<comment type="subcellular location">
    <subcellularLocation>
        <location evidence="2">Cell membrane</location>
        <topology evidence="2">Multi-pass membrane protein</topology>
    </subcellularLocation>
</comment>
<gene>
    <name evidence="14" type="ORF">HYG86_02405</name>
</gene>
<dbReference type="PANTHER" id="PTHR43298">
    <property type="entry name" value="MULTIDRUG RESISTANCE PROTEIN NORM-RELATED"/>
    <property type="match status" value="1"/>
</dbReference>
<dbReference type="GO" id="GO:0005886">
    <property type="term" value="C:plasma membrane"/>
    <property type="evidence" value="ECO:0007669"/>
    <property type="project" value="UniProtKB-SubCell"/>
</dbReference>
<feature type="transmembrane region" description="Helical" evidence="13">
    <location>
        <begin position="352"/>
        <end position="372"/>
    </location>
</feature>
<evidence type="ECO:0000256" key="5">
    <source>
        <dbReference type="ARBA" id="ARBA00022448"/>
    </source>
</evidence>
<dbReference type="InterPro" id="IPR002528">
    <property type="entry name" value="MATE_fam"/>
</dbReference>
<keyword evidence="9 13" id="KW-1133">Transmembrane helix</keyword>
<dbReference type="GO" id="GO:0042910">
    <property type="term" value="F:xenobiotic transmembrane transporter activity"/>
    <property type="evidence" value="ECO:0007669"/>
    <property type="project" value="InterPro"/>
</dbReference>
<accession>A0A7G9W4S5</accession>
<dbReference type="InterPro" id="IPR048279">
    <property type="entry name" value="MdtK-like"/>
</dbReference>
<dbReference type="InterPro" id="IPR050222">
    <property type="entry name" value="MATE_MdtK"/>
</dbReference>
<dbReference type="NCBIfam" id="TIGR00797">
    <property type="entry name" value="matE"/>
    <property type="match status" value="1"/>
</dbReference>
<dbReference type="RefSeq" id="WP_213167354.1">
    <property type="nucleotide sequence ID" value="NZ_CP058559.1"/>
</dbReference>
<evidence type="ECO:0000256" key="1">
    <source>
        <dbReference type="ARBA" id="ARBA00003408"/>
    </source>
</evidence>
<keyword evidence="6" id="KW-0050">Antiport</keyword>
<keyword evidence="10" id="KW-0406">Ion transport</keyword>
<evidence type="ECO:0000256" key="4">
    <source>
        <dbReference type="ARBA" id="ARBA00020268"/>
    </source>
</evidence>
<dbReference type="Pfam" id="PF01554">
    <property type="entry name" value="MatE"/>
    <property type="match status" value="2"/>
</dbReference>
<proteinExistence type="inferred from homology"/>
<dbReference type="EMBL" id="CP058559">
    <property type="protein sequence ID" value="QNO13687.1"/>
    <property type="molecule type" value="Genomic_DNA"/>
</dbReference>
<dbReference type="GO" id="GO:0015297">
    <property type="term" value="F:antiporter activity"/>
    <property type="evidence" value="ECO:0007669"/>
    <property type="project" value="UniProtKB-KW"/>
</dbReference>
<keyword evidence="7" id="KW-1003">Cell membrane</keyword>
<evidence type="ECO:0000256" key="7">
    <source>
        <dbReference type="ARBA" id="ARBA00022475"/>
    </source>
</evidence>
<feature type="transmembrane region" description="Helical" evidence="13">
    <location>
        <begin position="170"/>
        <end position="193"/>
    </location>
</feature>
<keyword evidence="15" id="KW-1185">Reference proteome</keyword>
<dbReference type="PANTHER" id="PTHR43298:SF2">
    <property type="entry name" value="FMN_FAD EXPORTER YEEO-RELATED"/>
    <property type="match status" value="1"/>
</dbReference>
<feature type="transmembrane region" description="Helical" evidence="13">
    <location>
        <begin position="419"/>
        <end position="441"/>
    </location>
</feature>
<dbReference type="AlphaFoldDB" id="A0A7G9W4S5"/>
<keyword evidence="8 13" id="KW-0812">Transmembrane</keyword>
<dbReference type="CDD" id="cd13137">
    <property type="entry name" value="MATE_NorM_like"/>
    <property type="match status" value="1"/>
</dbReference>
<evidence type="ECO:0000256" key="12">
    <source>
        <dbReference type="ARBA" id="ARBA00031636"/>
    </source>
</evidence>
<evidence type="ECO:0000313" key="15">
    <source>
        <dbReference type="Proteomes" id="UP000516160"/>
    </source>
</evidence>
<feature type="transmembrane region" description="Helical" evidence="13">
    <location>
        <begin position="99"/>
        <end position="120"/>
    </location>
</feature>
<name>A0A7G9W4S5_ALKCA</name>
<dbReference type="Proteomes" id="UP000516160">
    <property type="component" value="Chromosome"/>
</dbReference>
<feature type="transmembrane region" description="Helical" evidence="13">
    <location>
        <begin position="61"/>
        <end position="79"/>
    </location>
</feature>
<feature type="transmembrane region" description="Helical" evidence="13">
    <location>
        <begin position="289"/>
        <end position="310"/>
    </location>
</feature>
<comment type="function">
    <text evidence="1">Multidrug efflux pump.</text>
</comment>
<keyword evidence="5" id="KW-0813">Transport</keyword>
<protein>
    <recommendedName>
        <fullName evidence="4">Probable multidrug resistance protein NorM</fullName>
    </recommendedName>
    <alternativeName>
        <fullName evidence="12">Multidrug-efflux transporter</fullName>
    </alternativeName>
</protein>
<sequence length="478" mass="51684">MELGRGQAIEVENPRSKVINLAWPAITEMFMATLVQFVDTAMVGQLGPIAISAISLSSSPMWLIMGIFTGVSVGTTALVARYVGANEPTKAGEVAKQSILLGALMAMVITLLTLTLGQYVPKWMGAEPEVLPYATAYLKIMSLTFILHFVSFIVSGVLRGAGDTKTPMRINVFANILNVFGNFFLIFPTRLITIGGPFNIPILGEISFPTVEFTMWGAGLGVSGAAISTAVSRGIAGVIVLFILFSGKFIVKLRIKEKLKFDLAIIKNILSIGLPAALERVAMSSGQLFFTRIVAGLGTSMLAAHHLAIVAESLSYMPGNGFSMAATTLVGQSLGANKPDEAEKYGFETLKLGVIVMSLMGFIFFFFPHYLISIFNSDPEVIKYGSMCLRIVAFAQPFFSSAMVLSGALRGAGDTRWPLIYAFTGMWVVRLSLAVIFVYLFDLGLMGAWLAMVADLSIRGTLIFLRFKSGKWKHIKVS</sequence>
<evidence type="ECO:0000313" key="14">
    <source>
        <dbReference type="EMBL" id="QNO13687.1"/>
    </source>
</evidence>
<dbReference type="GO" id="GO:0006811">
    <property type="term" value="P:monoatomic ion transport"/>
    <property type="evidence" value="ECO:0007669"/>
    <property type="project" value="UniProtKB-KW"/>
</dbReference>